<feature type="compositionally biased region" description="Low complexity" evidence="1">
    <location>
        <begin position="11"/>
        <end position="31"/>
    </location>
</feature>
<organism evidence="4 5">
    <name type="scientific">Meripilus lineatus</name>
    <dbReference type="NCBI Taxonomy" id="2056292"/>
    <lineage>
        <taxon>Eukaryota</taxon>
        <taxon>Fungi</taxon>
        <taxon>Dikarya</taxon>
        <taxon>Basidiomycota</taxon>
        <taxon>Agaricomycotina</taxon>
        <taxon>Agaricomycetes</taxon>
        <taxon>Polyporales</taxon>
        <taxon>Meripilaceae</taxon>
        <taxon>Meripilus</taxon>
    </lineage>
</organism>
<dbReference type="Proteomes" id="UP001212997">
    <property type="component" value="Unassembled WGS sequence"/>
</dbReference>
<dbReference type="AlphaFoldDB" id="A0AAD5YFX2"/>
<feature type="compositionally biased region" description="Low complexity" evidence="1">
    <location>
        <begin position="80"/>
        <end position="97"/>
    </location>
</feature>
<evidence type="ECO:0000313" key="4">
    <source>
        <dbReference type="EMBL" id="KAJ3479862.1"/>
    </source>
</evidence>
<dbReference type="Pfam" id="PF20153">
    <property type="entry name" value="DUF6535"/>
    <property type="match status" value="1"/>
</dbReference>
<keyword evidence="2" id="KW-1133">Transmembrane helix</keyword>
<protein>
    <recommendedName>
        <fullName evidence="3">DUF6535 domain-containing protein</fullName>
    </recommendedName>
</protein>
<evidence type="ECO:0000256" key="1">
    <source>
        <dbReference type="SAM" id="MobiDB-lite"/>
    </source>
</evidence>
<dbReference type="InterPro" id="IPR045338">
    <property type="entry name" value="DUF6535"/>
</dbReference>
<sequence>MSADVEMTPIGSTTRRSSSPSKKSGRSSPANSRRRSSSSKRKRSLDNNREEVSRENEHQTHDEGDDTVDTVEKFSPPHSPSGSSSSDYSTSTSSHVSAVTQQPEAQVPTTGNAGGAPKAKVEEEEGITETEKYCRKEEKDYPDIVLKPEDANAWPELCDVLTKHDGDQVKGHYQNIDTLLVLSGLFSAVVTTLIVEANKRLQQDPADATVQLLHQISMQLTSLSVNSGFINSTYVPPSSLPFSLSPSAVVIGVFWYMSLALSLVTASLGMLVKQWLREYQSTSIEIHVLPIQRLSGATT</sequence>
<feature type="compositionally biased region" description="Basic and acidic residues" evidence="1">
    <location>
        <begin position="44"/>
        <end position="62"/>
    </location>
</feature>
<evidence type="ECO:0000313" key="5">
    <source>
        <dbReference type="Proteomes" id="UP001212997"/>
    </source>
</evidence>
<feature type="domain" description="DUF6535" evidence="3">
    <location>
        <begin position="154"/>
        <end position="282"/>
    </location>
</feature>
<accession>A0AAD5YFX2</accession>
<keyword evidence="5" id="KW-1185">Reference proteome</keyword>
<dbReference type="EMBL" id="JANAWD010000411">
    <property type="protein sequence ID" value="KAJ3479862.1"/>
    <property type="molecule type" value="Genomic_DNA"/>
</dbReference>
<gene>
    <name evidence="4" type="ORF">NLI96_g8762</name>
</gene>
<evidence type="ECO:0000259" key="3">
    <source>
        <dbReference type="Pfam" id="PF20153"/>
    </source>
</evidence>
<feature type="region of interest" description="Disordered" evidence="1">
    <location>
        <begin position="1"/>
        <end position="134"/>
    </location>
</feature>
<keyword evidence="2" id="KW-0812">Transmembrane</keyword>
<name>A0AAD5YFX2_9APHY</name>
<proteinExistence type="predicted"/>
<feature type="compositionally biased region" description="Polar residues" evidence="1">
    <location>
        <begin position="98"/>
        <end position="111"/>
    </location>
</feature>
<evidence type="ECO:0000256" key="2">
    <source>
        <dbReference type="SAM" id="Phobius"/>
    </source>
</evidence>
<feature type="compositionally biased region" description="Basic residues" evidence="1">
    <location>
        <begin position="32"/>
        <end position="43"/>
    </location>
</feature>
<keyword evidence="2" id="KW-0472">Membrane</keyword>
<feature type="transmembrane region" description="Helical" evidence="2">
    <location>
        <begin position="248"/>
        <end position="272"/>
    </location>
</feature>
<reference evidence="4" key="1">
    <citation type="submission" date="2022-07" db="EMBL/GenBank/DDBJ databases">
        <title>Genome Sequence of Physisporinus lineatus.</title>
        <authorList>
            <person name="Buettner E."/>
        </authorList>
    </citation>
    <scope>NUCLEOTIDE SEQUENCE</scope>
    <source>
        <strain evidence="4">VT162</strain>
    </source>
</reference>
<comment type="caution">
    <text evidence="4">The sequence shown here is derived from an EMBL/GenBank/DDBJ whole genome shotgun (WGS) entry which is preliminary data.</text>
</comment>